<organism evidence="4 5">
    <name type="scientific">Achaetomium macrosporum</name>
    <dbReference type="NCBI Taxonomy" id="79813"/>
    <lineage>
        <taxon>Eukaryota</taxon>
        <taxon>Fungi</taxon>
        <taxon>Dikarya</taxon>
        <taxon>Ascomycota</taxon>
        <taxon>Pezizomycotina</taxon>
        <taxon>Sordariomycetes</taxon>
        <taxon>Sordariomycetidae</taxon>
        <taxon>Sordariales</taxon>
        <taxon>Chaetomiaceae</taxon>
        <taxon>Achaetomium</taxon>
    </lineage>
</organism>
<feature type="compositionally biased region" description="Acidic residues" evidence="3">
    <location>
        <begin position="378"/>
        <end position="388"/>
    </location>
</feature>
<reference evidence="4" key="1">
    <citation type="journal article" date="2023" name="Mol. Phylogenet. Evol.">
        <title>Genome-scale phylogeny and comparative genomics of the fungal order Sordariales.</title>
        <authorList>
            <person name="Hensen N."/>
            <person name="Bonometti L."/>
            <person name="Westerberg I."/>
            <person name="Brannstrom I.O."/>
            <person name="Guillou S."/>
            <person name="Cros-Aarteil S."/>
            <person name="Calhoun S."/>
            <person name="Haridas S."/>
            <person name="Kuo A."/>
            <person name="Mondo S."/>
            <person name="Pangilinan J."/>
            <person name="Riley R."/>
            <person name="LaButti K."/>
            <person name="Andreopoulos B."/>
            <person name="Lipzen A."/>
            <person name="Chen C."/>
            <person name="Yan M."/>
            <person name="Daum C."/>
            <person name="Ng V."/>
            <person name="Clum A."/>
            <person name="Steindorff A."/>
            <person name="Ohm R.A."/>
            <person name="Martin F."/>
            <person name="Silar P."/>
            <person name="Natvig D.O."/>
            <person name="Lalanne C."/>
            <person name="Gautier V."/>
            <person name="Ament-Velasquez S.L."/>
            <person name="Kruys A."/>
            <person name="Hutchinson M.I."/>
            <person name="Powell A.J."/>
            <person name="Barry K."/>
            <person name="Miller A.N."/>
            <person name="Grigoriev I.V."/>
            <person name="Debuchy R."/>
            <person name="Gladieux P."/>
            <person name="Hiltunen Thoren M."/>
            <person name="Johannesson H."/>
        </authorList>
    </citation>
    <scope>NUCLEOTIDE SEQUENCE</scope>
    <source>
        <strain evidence="4">CBS 532.94</strain>
    </source>
</reference>
<dbReference type="GO" id="GO:0102193">
    <property type="term" value="F:protein-ribulosamine 3-kinase activity"/>
    <property type="evidence" value="ECO:0007669"/>
    <property type="project" value="UniProtKB-EC"/>
</dbReference>
<dbReference type="PANTHER" id="PTHR12149:SF8">
    <property type="entry name" value="PROTEIN-RIBULOSAMINE 3-KINASE"/>
    <property type="match status" value="1"/>
</dbReference>
<dbReference type="AlphaFoldDB" id="A0AAN7CD96"/>
<dbReference type="EC" id="2.7.1.172" evidence="1"/>
<gene>
    <name evidence="4" type="ORF">C8A03DRAFT_43424</name>
</gene>
<dbReference type="PANTHER" id="PTHR12149">
    <property type="entry name" value="FRUCTOSAMINE 3 KINASE-RELATED PROTEIN"/>
    <property type="match status" value="1"/>
</dbReference>
<comment type="catalytic activity">
    <reaction evidence="2">
        <text>N(6)-D-ribulosyl-L-lysyl-[protein] + ATP = N(6)-(3-O-phospho-D-ribulosyl)-L-lysyl-[protein] + ADP + H(+)</text>
        <dbReference type="Rhea" id="RHEA:48432"/>
        <dbReference type="Rhea" id="RHEA-COMP:12103"/>
        <dbReference type="Rhea" id="RHEA-COMP:12104"/>
        <dbReference type="ChEBI" id="CHEBI:15378"/>
        <dbReference type="ChEBI" id="CHEBI:30616"/>
        <dbReference type="ChEBI" id="CHEBI:90418"/>
        <dbReference type="ChEBI" id="CHEBI:90420"/>
        <dbReference type="ChEBI" id="CHEBI:456216"/>
        <dbReference type="EC" id="2.7.1.172"/>
    </reaction>
    <physiologicalReaction direction="left-to-right" evidence="2">
        <dbReference type="Rhea" id="RHEA:48433"/>
    </physiologicalReaction>
</comment>
<keyword evidence="4" id="KW-0418">Kinase</keyword>
<protein>
    <recommendedName>
        <fullName evidence="1">protein-ribulosamine 3-kinase</fullName>
        <ecNumber evidence="1">2.7.1.172</ecNumber>
    </recommendedName>
</protein>
<feature type="compositionally biased region" description="Basic and acidic residues" evidence="3">
    <location>
        <begin position="352"/>
        <end position="365"/>
    </location>
</feature>
<dbReference type="SUPFAM" id="SSF56112">
    <property type="entry name" value="Protein kinase-like (PK-like)"/>
    <property type="match status" value="1"/>
</dbReference>
<dbReference type="GO" id="GO:0016301">
    <property type="term" value="F:kinase activity"/>
    <property type="evidence" value="ECO:0007669"/>
    <property type="project" value="UniProtKB-KW"/>
</dbReference>
<evidence type="ECO:0000256" key="1">
    <source>
        <dbReference type="ARBA" id="ARBA00011961"/>
    </source>
</evidence>
<dbReference type="EMBL" id="MU860080">
    <property type="protein sequence ID" value="KAK4238883.1"/>
    <property type="molecule type" value="Genomic_DNA"/>
</dbReference>
<reference evidence="4" key="2">
    <citation type="submission" date="2023-05" db="EMBL/GenBank/DDBJ databases">
        <authorList>
            <consortium name="Lawrence Berkeley National Laboratory"/>
            <person name="Steindorff A."/>
            <person name="Hensen N."/>
            <person name="Bonometti L."/>
            <person name="Westerberg I."/>
            <person name="Brannstrom I.O."/>
            <person name="Guillou S."/>
            <person name="Cros-Aarteil S."/>
            <person name="Calhoun S."/>
            <person name="Haridas S."/>
            <person name="Kuo A."/>
            <person name="Mondo S."/>
            <person name="Pangilinan J."/>
            <person name="Riley R."/>
            <person name="Labutti K."/>
            <person name="Andreopoulos B."/>
            <person name="Lipzen A."/>
            <person name="Chen C."/>
            <person name="Yanf M."/>
            <person name="Daum C."/>
            <person name="Ng V."/>
            <person name="Clum A."/>
            <person name="Ohm R."/>
            <person name="Martin F."/>
            <person name="Silar P."/>
            <person name="Natvig D."/>
            <person name="Lalanne C."/>
            <person name="Gautier V."/>
            <person name="Ament-Velasquez S.L."/>
            <person name="Kruys A."/>
            <person name="Hutchinson M.I."/>
            <person name="Powell A.J."/>
            <person name="Barry K."/>
            <person name="Miller A.N."/>
            <person name="Grigoriev I.V."/>
            <person name="Debuchy R."/>
            <person name="Gladieux P."/>
            <person name="Thoren M.H."/>
            <person name="Johannesson H."/>
        </authorList>
    </citation>
    <scope>NUCLEOTIDE SEQUENCE</scope>
    <source>
        <strain evidence="4">CBS 532.94</strain>
    </source>
</reference>
<proteinExistence type="predicted"/>
<evidence type="ECO:0000256" key="2">
    <source>
        <dbReference type="ARBA" id="ARBA00048655"/>
    </source>
</evidence>
<evidence type="ECO:0000256" key="3">
    <source>
        <dbReference type="SAM" id="MobiDB-lite"/>
    </source>
</evidence>
<dbReference type="Gene3D" id="1.10.510.10">
    <property type="entry name" value="Transferase(Phosphotransferase) domain 1"/>
    <property type="match status" value="1"/>
</dbReference>
<dbReference type="InterPro" id="IPR016477">
    <property type="entry name" value="Fructo-/Ketosamine-3-kinase"/>
</dbReference>
<dbReference type="Pfam" id="PF03881">
    <property type="entry name" value="Fructosamin_kin"/>
    <property type="match status" value="1"/>
</dbReference>
<accession>A0AAN7CD96</accession>
<sequence length="388" mass="43231">MSTEPIDTVEPIRIGIGRTQAEIEQTPTGPLPHPVVQGPFEVDENVVKAFPVPGSTLVDAVGYGQSLWGNTAKVIARLPDGSLENYFLKVVPSLGRIGKQMCEGEFESLKAIDAVSPGFVPKPYAWGKIGKDEETYFLLVEYREIERQPAEPEALATKLADLHKRSVSPTGKLGFHVATCHAKIVQAVDQWDDSWCAFDIAAKLTLEKVVPRLLLPLQSDGRVHKPCLLHGDCWDGNTAMDERSGEAFIFDVCSFYGHNGYDMGNWRAPRLRLSRAPYIKMYQRILKASEPKEDWGAQSILDSLPYNIGNTIYIIGSTQRQVVYGDMTTLCKMFCPEDLRREMELLGERRAAEERAAAALEKDEVSDSELQGDGKNETDEERPEQEEG</sequence>
<comment type="caution">
    <text evidence="4">The sequence shown here is derived from an EMBL/GenBank/DDBJ whole genome shotgun (WGS) entry which is preliminary data.</text>
</comment>
<name>A0AAN7CD96_9PEZI</name>
<evidence type="ECO:0000313" key="4">
    <source>
        <dbReference type="EMBL" id="KAK4238883.1"/>
    </source>
</evidence>
<dbReference type="InterPro" id="IPR011009">
    <property type="entry name" value="Kinase-like_dom_sf"/>
</dbReference>
<keyword evidence="4" id="KW-0808">Transferase</keyword>
<feature type="region of interest" description="Disordered" evidence="3">
    <location>
        <begin position="352"/>
        <end position="388"/>
    </location>
</feature>
<dbReference type="Proteomes" id="UP001303760">
    <property type="component" value="Unassembled WGS sequence"/>
</dbReference>
<keyword evidence="5" id="KW-1185">Reference proteome</keyword>
<evidence type="ECO:0000313" key="5">
    <source>
        <dbReference type="Proteomes" id="UP001303760"/>
    </source>
</evidence>